<sequence length="163" mass="18716">MCDVSFPMVRSLRGYFEIDSSCRLFLSISIDLPRCYISPELVIMPVPERKPGVDSLGPYCDDFGITKADLKGGVSVRDRNTEITNGLVLEVLKYWKQRRADETTLDTYFSCIFPSHEIHMAKLSAQSLSSRRESMRIQKDRAGIDELESQPFEHRHIDHESDE</sequence>
<organism evidence="1 2">
    <name type="scientific">Elysia marginata</name>
    <dbReference type="NCBI Taxonomy" id="1093978"/>
    <lineage>
        <taxon>Eukaryota</taxon>
        <taxon>Metazoa</taxon>
        <taxon>Spiralia</taxon>
        <taxon>Lophotrochozoa</taxon>
        <taxon>Mollusca</taxon>
        <taxon>Gastropoda</taxon>
        <taxon>Heterobranchia</taxon>
        <taxon>Euthyneura</taxon>
        <taxon>Panpulmonata</taxon>
        <taxon>Sacoglossa</taxon>
        <taxon>Placobranchoidea</taxon>
        <taxon>Plakobranchidae</taxon>
        <taxon>Elysia</taxon>
    </lineage>
</organism>
<comment type="caution">
    <text evidence="1">The sequence shown here is derived from an EMBL/GenBank/DDBJ whole genome shotgun (WGS) entry which is preliminary data.</text>
</comment>
<accession>A0AAV4F0L1</accession>
<protein>
    <recommendedName>
        <fullName evidence="3">Death domain-containing protein</fullName>
    </recommendedName>
</protein>
<evidence type="ECO:0000313" key="2">
    <source>
        <dbReference type="Proteomes" id="UP000762676"/>
    </source>
</evidence>
<dbReference type="EMBL" id="BMAT01000451">
    <property type="protein sequence ID" value="GFR66504.1"/>
    <property type="molecule type" value="Genomic_DNA"/>
</dbReference>
<evidence type="ECO:0008006" key="3">
    <source>
        <dbReference type="Google" id="ProtNLM"/>
    </source>
</evidence>
<evidence type="ECO:0000313" key="1">
    <source>
        <dbReference type="EMBL" id="GFR66504.1"/>
    </source>
</evidence>
<reference evidence="1 2" key="1">
    <citation type="journal article" date="2021" name="Elife">
        <title>Chloroplast acquisition without the gene transfer in kleptoplastic sea slugs, Plakobranchus ocellatus.</title>
        <authorList>
            <person name="Maeda T."/>
            <person name="Takahashi S."/>
            <person name="Yoshida T."/>
            <person name="Shimamura S."/>
            <person name="Takaki Y."/>
            <person name="Nagai Y."/>
            <person name="Toyoda A."/>
            <person name="Suzuki Y."/>
            <person name="Arimoto A."/>
            <person name="Ishii H."/>
            <person name="Satoh N."/>
            <person name="Nishiyama T."/>
            <person name="Hasebe M."/>
            <person name="Maruyama T."/>
            <person name="Minagawa J."/>
            <person name="Obokata J."/>
            <person name="Shigenobu S."/>
        </authorList>
    </citation>
    <scope>NUCLEOTIDE SEQUENCE [LARGE SCALE GENOMIC DNA]</scope>
</reference>
<dbReference type="AlphaFoldDB" id="A0AAV4F0L1"/>
<proteinExistence type="predicted"/>
<keyword evidence="2" id="KW-1185">Reference proteome</keyword>
<gene>
    <name evidence="1" type="ORF">ElyMa_000230200</name>
</gene>
<dbReference type="Proteomes" id="UP000762676">
    <property type="component" value="Unassembled WGS sequence"/>
</dbReference>
<name>A0AAV4F0L1_9GAST</name>